<evidence type="ECO:0000313" key="3">
    <source>
        <dbReference type="EMBL" id="EDW03006.1"/>
    </source>
</evidence>
<proteinExistence type="predicted"/>
<feature type="region of interest" description="Disordered" evidence="1">
    <location>
        <begin position="51"/>
        <end position="103"/>
    </location>
</feature>
<name>B4JBS1_DROGR</name>
<dbReference type="AlphaFoldDB" id="B4JBS1"/>
<feature type="chain" id="PRO_5002808547" evidence="2">
    <location>
        <begin position="26"/>
        <end position="121"/>
    </location>
</feature>
<feature type="compositionally biased region" description="Basic residues" evidence="1">
    <location>
        <begin position="79"/>
        <end position="94"/>
    </location>
</feature>
<protein>
    <submittedName>
        <fullName evidence="3">GH10732</fullName>
    </submittedName>
</protein>
<dbReference type="Proteomes" id="UP000001070">
    <property type="component" value="Unassembled WGS sequence"/>
</dbReference>
<keyword evidence="4" id="KW-1185">Reference proteome</keyword>
<reference evidence="3 4" key="1">
    <citation type="journal article" date="2007" name="Nature">
        <title>Evolution of genes and genomes on the Drosophila phylogeny.</title>
        <authorList>
            <consortium name="Drosophila 12 Genomes Consortium"/>
            <person name="Clark A.G."/>
            <person name="Eisen M.B."/>
            <person name="Smith D.R."/>
            <person name="Bergman C.M."/>
            <person name="Oliver B."/>
            <person name="Markow T.A."/>
            <person name="Kaufman T.C."/>
            <person name="Kellis M."/>
            <person name="Gelbart W."/>
            <person name="Iyer V.N."/>
            <person name="Pollard D.A."/>
            <person name="Sackton T.B."/>
            <person name="Larracuente A.M."/>
            <person name="Singh N.D."/>
            <person name="Abad J.P."/>
            <person name="Abt D.N."/>
            <person name="Adryan B."/>
            <person name="Aguade M."/>
            <person name="Akashi H."/>
            <person name="Anderson W.W."/>
            <person name="Aquadro C.F."/>
            <person name="Ardell D.H."/>
            <person name="Arguello R."/>
            <person name="Artieri C.G."/>
            <person name="Barbash D.A."/>
            <person name="Barker D."/>
            <person name="Barsanti P."/>
            <person name="Batterham P."/>
            <person name="Batzoglou S."/>
            <person name="Begun D."/>
            <person name="Bhutkar A."/>
            <person name="Blanco E."/>
            <person name="Bosak S.A."/>
            <person name="Bradley R.K."/>
            <person name="Brand A.D."/>
            <person name="Brent M.R."/>
            <person name="Brooks A.N."/>
            <person name="Brown R.H."/>
            <person name="Butlin R.K."/>
            <person name="Caggese C."/>
            <person name="Calvi B.R."/>
            <person name="Bernardo de Carvalho A."/>
            <person name="Caspi A."/>
            <person name="Castrezana S."/>
            <person name="Celniker S.E."/>
            <person name="Chang J.L."/>
            <person name="Chapple C."/>
            <person name="Chatterji S."/>
            <person name="Chinwalla A."/>
            <person name="Civetta A."/>
            <person name="Clifton S.W."/>
            <person name="Comeron J.M."/>
            <person name="Costello J.C."/>
            <person name="Coyne J.A."/>
            <person name="Daub J."/>
            <person name="David R.G."/>
            <person name="Delcher A.L."/>
            <person name="Delehaunty K."/>
            <person name="Do C.B."/>
            <person name="Ebling H."/>
            <person name="Edwards K."/>
            <person name="Eickbush T."/>
            <person name="Evans J.D."/>
            <person name="Filipski A."/>
            <person name="Findeiss S."/>
            <person name="Freyhult E."/>
            <person name="Fulton L."/>
            <person name="Fulton R."/>
            <person name="Garcia A.C."/>
            <person name="Gardiner A."/>
            <person name="Garfield D.A."/>
            <person name="Garvin B.E."/>
            <person name="Gibson G."/>
            <person name="Gilbert D."/>
            <person name="Gnerre S."/>
            <person name="Godfrey J."/>
            <person name="Good R."/>
            <person name="Gotea V."/>
            <person name="Gravely B."/>
            <person name="Greenberg A.J."/>
            <person name="Griffiths-Jones S."/>
            <person name="Gross S."/>
            <person name="Guigo R."/>
            <person name="Gustafson E.A."/>
            <person name="Haerty W."/>
            <person name="Hahn M.W."/>
            <person name="Halligan D.L."/>
            <person name="Halpern A.L."/>
            <person name="Halter G.M."/>
            <person name="Han M.V."/>
            <person name="Heger A."/>
            <person name="Hillier L."/>
            <person name="Hinrichs A.S."/>
            <person name="Holmes I."/>
            <person name="Hoskins R.A."/>
            <person name="Hubisz M.J."/>
            <person name="Hultmark D."/>
            <person name="Huntley M.A."/>
            <person name="Jaffe D.B."/>
            <person name="Jagadeeshan S."/>
            <person name="Jeck W.R."/>
            <person name="Johnson J."/>
            <person name="Jones C.D."/>
            <person name="Jordan W.C."/>
            <person name="Karpen G.H."/>
            <person name="Kataoka E."/>
            <person name="Keightley P.D."/>
            <person name="Kheradpour P."/>
            <person name="Kirkness E.F."/>
            <person name="Koerich L.B."/>
            <person name="Kristiansen K."/>
            <person name="Kudrna D."/>
            <person name="Kulathinal R.J."/>
            <person name="Kumar S."/>
            <person name="Kwok R."/>
            <person name="Lander E."/>
            <person name="Langley C.H."/>
            <person name="Lapoint R."/>
            <person name="Lazzaro B.P."/>
            <person name="Lee S.J."/>
            <person name="Levesque L."/>
            <person name="Li R."/>
            <person name="Lin C.F."/>
            <person name="Lin M.F."/>
            <person name="Lindblad-Toh K."/>
            <person name="Llopart A."/>
            <person name="Long M."/>
            <person name="Low L."/>
            <person name="Lozovsky E."/>
            <person name="Lu J."/>
            <person name="Luo M."/>
            <person name="Machado C.A."/>
            <person name="Makalowski W."/>
            <person name="Marzo M."/>
            <person name="Matsuda M."/>
            <person name="Matzkin L."/>
            <person name="McAllister B."/>
            <person name="McBride C.S."/>
            <person name="McKernan B."/>
            <person name="McKernan K."/>
            <person name="Mendez-Lago M."/>
            <person name="Minx P."/>
            <person name="Mollenhauer M.U."/>
            <person name="Montooth K."/>
            <person name="Mount S.M."/>
            <person name="Mu X."/>
            <person name="Myers E."/>
            <person name="Negre B."/>
            <person name="Newfeld S."/>
            <person name="Nielsen R."/>
            <person name="Noor M.A."/>
            <person name="O'Grady P."/>
            <person name="Pachter L."/>
            <person name="Papaceit M."/>
            <person name="Parisi M.J."/>
            <person name="Parisi M."/>
            <person name="Parts L."/>
            <person name="Pedersen J.S."/>
            <person name="Pesole G."/>
            <person name="Phillippy A.M."/>
            <person name="Ponting C.P."/>
            <person name="Pop M."/>
            <person name="Porcelli D."/>
            <person name="Powell J.R."/>
            <person name="Prohaska S."/>
            <person name="Pruitt K."/>
            <person name="Puig M."/>
            <person name="Quesneville H."/>
            <person name="Ram K.R."/>
            <person name="Rand D."/>
            <person name="Rasmussen M.D."/>
            <person name="Reed L.K."/>
            <person name="Reenan R."/>
            <person name="Reily A."/>
            <person name="Remington K.A."/>
            <person name="Rieger T.T."/>
            <person name="Ritchie M.G."/>
            <person name="Robin C."/>
            <person name="Rogers Y.H."/>
            <person name="Rohde C."/>
            <person name="Rozas J."/>
            <person name="Rubenfield M.J."/>
            <person name="Ruiz A."/>
            <person name="Russo S."/>
            <person name="Salzberg S.L."/>
            <person name="Sanchez-Gracia A."/>
            <person name="Saranga D.J."/>
            <person name="Sato H."/>
            <person name="Schaeffer S.W."/>
            <person name="Schatz M.C."/>
            <person name="Schlenke T."/>
            <person name="Schwartz R."/>
            <person name="Segarra C."/>
            <person name="Singh R.S."/>
            <person name="Sirot L."/>
            <person name="Sirota M."/>
            <person name="Sisneros N.B."/>
            <person name="Smith C.D."/>
            <person name="Smith T.F."/>
            <person name="Spieth J."/>
            <person name="Stage D.E."/>
            <person name="Stark A."/>
            <person name="Stephan W."/>
            <person name="Strausberg R.L."/>
            <person name="Strempel S."/>
            <person name="Sturgill D."/>
            <person name="Sutton G."/>
            <person name="Sutton G.G."/>
            <person name="Tao W."/>
            <person name="Teichmann S."/>
            <person name="Tobari Y.N."/>
            <person name="Tomimura Y."/>
            <person name="Tsolas J.M."/>
            <person name="Valente V.L."/>
            <person name="Venter E."/>
            <person name="Venter J.C."/>
            <person name="Vicario S."/>
            <person name="Vieira F.G."/>
            <person name="Vilella A.J."/>
            <person name="Villasante A."/>
            <person name="Walenz B."/>
            <person name="Wang J."/>
            <person name="Wasserman M."/>
            <person name="Watts T."/>
            <person name="Wilson D."/>
            <person name="Wilson R.K."/>
            <person name="Wing R.A."/>
            <person name="Wolfner M.F."/>
            <person name="Wong A."/>
            <person name="Wong G.K."/>
            <person name="Wu C.I."/>
            <person name="Wu G."/>
            <person name="Yamamoto D."/>
            <person name="Yang H.P."/>
            <person name="Yang S.P."/>
            <person name="Yorke J.A."/>
            <person name="Yoshida K."/>
            <person name="Zdobnov E."/>
            <person name="Zhang P."/>
            <person name="Zhang Y."/>
            <person name="Zimin A.V."/>
            <person name="Baldwin J."/>
            <person name="Abdouelleil A."/>
            <person name="Abdulkadir J."/>
            <person name="Abebe A."/>
            <person name="Abera B."/>
            <person name="Abreu J."/>
            <person name="Acer S.C."/>
            <person name="Aftuck L."/>
            <person name="Alexander A."/>
            <person name="An P."/>
            <person name="Anderson E."/>
            <person name="Anderson S."/>
            <person name="Arachi H."/>
            <person name="Azer M."/>
            <person name="Bachantsang P."/>
            <person name="Barry A."/>
            <person name="Bayul T."/>
            <person name="Berlin A."/>
            <person name="Bessette D."/>
            <person name="Bloom T."/>
            <person name="Blye J."/>
            <person name="Boguslavskiy L."/>
            <person name="Bonnet C."/>
            <person name="Boukhgalter B."/>
            <person name="Bourzgui I."/>
            <person name="Brown A."/>
            <person name="Cahill P."/>
            <person name="Channer S."/>
            <person name="Cheshatsang Y."/>
            <person name="Chuda L."/>
            <person name="Citroen M."/>
            <person name="Collymore A."/>
            <person name="Cooke P."/>
            <person name="Costello M."/>
            <person name="D'Aco K."/>
            <person name="Daza R."/>
            <person name="De Haan G."/>
            <person name="DeGray S."/>
            <person name="DeMaso C."/>
            <person name="Dhargay N."/>
            <person name="Dooley K."/>
            <person name="Dooley E."/>
            <person name="Doricent M."/>
            <person name="Dorje P."/>
            <person name="Dorjee K."/>
            <person name="Dupes A."/>
            <person name="Elong R."/>
            <person name="Falk J."/>
            <person name="Farina A."/>
            <person name="Faro S."/>
            <person name="Ferguson D."/>
            <person name="Fisher S."/>
            <person name="Foley C.D."/>
            <person name="Franke A."/>
            <person name="Friedrich D."/>
            <person name="Gadbois L."/>
            <person name="Gearin G."/>
            <person name="Gearin C.R."/>
            <person name="Giannoukos G."/>
            <person name="Goode T."/>
            <person name="Graham J."/>
            <person name="Grandbois E."/>
            <person name="Grewal S."/>
            <person name="Gyaltsen K."/>
            <person name="Hafez N."/>
            <person name="Hagos B."/>
            <person name="Hall J."/>
            <person name="Henson C."/>
            <person name="Hollinger A."/>
            <person name="Honan T."/>
            <person name="Huard M.D."/>
            <person name="Hughes L."/>
            <person name="Hurhula B."/>
            <person name="Husby M.E."/>
            <person name="Kamat A."/>
            <person name="Kanga B."/>
            <person name="Kashin S."/>
            <person name="Khazanovich D."/>
            <person name="Kisner P."/>
            <person name="Lance K."/>
            <person name="Lara M."/>
            <person name="Lee W."/>
            <person name="Lennon N."/>
            <person name="Letendre F."/>
            <person name="LeVine R."/>
            <person name="Lipovsky A."/>
            <person name="Liu X."/>
            <person name="Liu J."/>
            <person name="Liu S."/>
            <person name="Lokyitsang T."/>
            <person name="Lokyitsang Y."/>
            <person name="Lubonja R."/>
            <person name="Lui A."/>
            <person name="MacDonald P."/>
            <person name="Magnisalis V."/>
            <person name="Maru K."/>
            <person name="Matthews C."/>
            <person name="McCusker W."/>
            <person name="McDonough S."/>
            <person name="Mehta T."/>
            <person name="Meldrim J."/>
            <person name="Meneus L."/>
            <person name="Mihai O."/>
            <person name="Mihalev A."/>
            <person name="Mihova T."/>
            <person name="Mittelman R."/>
            <person name="Mlenga V."/>
            <person name="Montmayeur A."/>
            <person name="Mulrain L."/>
            <person name="Navidi A."/>
            <person name="Naylor J."/>
            <person name="Negash T."/>
            <person name="Nguyen T."/>
            <person name="Nguyen N."/>
            <person name="Nicol R."/>
            <person name="Norbu C."/>
            <person name="Norbu N."/>
            <person name="Novod N."/>
            <person name="O'Neill B."/>
            <person name="Osman S."/>
            <person name="Markiewicz E."/>
            <person name="Oyono O.L."/>
            <person name="Patti C."/>
            <person name="Phunkhang P."/>
            <person name="Pierre F."/>
            <person name="Priest M."/>
            <person name="Raghuraman S."/>
            <person name="Rege F."/>
            <person name="Reyes R."/>
            <person name="Rise C."/>
            <person name="Rogov P."/>
            <person name="Ross K."/>
            <person name="Ryan E."/>
            <person name="Settipalli S."/>
            <person name="Shea T."/>
            <person name="Sherpa N."/>
            <person name="Shi L."/>
            <person name="Shih D."/>
            <person name="Sparrow T."/>
            <person name="Spaulding J."/>
            <person name="Stalker J."/>
            <person name="Stange-Thomann N."/>
            <person name="Stavropoulos S."/>
            <person name="Stone C."/>
            <person name="Strader C."/>
            <person name="Tesfaye S."/>
            <person name="Thomson T."/>
            <person name="Thoulutsang Y."/>
            <person name="Thoulutsang D."/>
            <person name="Topham K."/>
            <person name="Topping I."/>
            <person name="Tsamla T."/>
            <person name="Vassiliev H."/>
            <person name="Vo A."/>
            <person name="Wangchuk T."/>
            <person name="Wangdi T."/>
            <person name="Weiand M."/>
            <person name="Wilkinson J."/>
            <person name="Wilson A."/>
            <person name="Yadav S."/>
            <person name="Young G."/>
            <person name="Yu Q."/>
            <person name="Zembek L."/>
            <person name="Zhong D."/>
            <person name="Zimmer A."/>
            <person name="Zwirko Z."/>
            <person name="Jaffe D.B."/>
            <person name="Alvarez P."/>
            <person name="Brockman W."/>
            <person name="Butler J."/>
            <person name="Chin C."/>
            <person name="Gnerre S."/>
            <person name="Grabherr M."/>
            <person name="Kleber M."/>
            <person name="Mauceli E."/>
            <person name="MacCallum I."/>
        </authorList>
    </citation>
    <scope>NUCLEOTIDE SEQUENCE [LARGE SCALE GENOMIC DNA]</scope>
    <source>
        <strain evidence="4">Tucson 15287-2541.00</strain>
    </source>
</reference>
<evidence type="ECO:0000256" key="2">
    <source>
        <dbReference type="SAM" id="SignalP"/>
    </source>
</evidence>
<dbReference type="InParanoid" id="B4JBS1"/>
<feature type="compositionally biased region" description="Acidic residues" evidence="1">
    <location>
        <begin position="51"/>
        <end position="75"/>
    </location>
</feature>
<dbReference type="OMA" id="NIDDAEC"/>
<sequence>MRAHSIILSCAFLAIVIVNLPTGAAVTCAEEPEDPDCVDCTDELNADDPECLAIDDGDDDDDEEPTTTEATDDAEATTRCRRHRRRRYPGRRPGWRPGGWRGRRPTSILGRIIQKKMSIIG</sequence>
<keyword evidence="2" id="KW-0732">Signal</keyword>
<organism evidence="4">
    <name type="scientific">Drosophila grimshawi</name>
    <name type="common">Hawaiian fruit fly</name>
    <name type="synonym">Idiomyia grimshawi</name>
    <dbReference type="NCBI Taxonomy" id="7222"/>
    <lineage>
        <taxon>Eukaryota</taxon>
        <taxon>Metazoa</taxon>
        <taxon>Ecdysozoa</taxon>
        <taxon>Arthropoda</taxon>
        <taxon>Hexapoda</taxon>
        <taxon>Insecta</taxon>
        <taxon>Pterygota</taxon>
        <taxon>Neoptera</taxon>
        <taxon>Endopterygota</taxon>
        <taxon>Diptera</taxon>
        <taxon>Brachycera</taxon>
        <taxon>Muscomorpha</taxon>
        <taxon>Ephydroidea</taxon>
        <taxon>Drosophilidae</taxon>
        <taxon>Drosophila</taxon>
        <taxon>Hawaiian Drosophila</taxon>
    </lineage>
</organism>
<evidence type="ECO:0000256" key="1">
    <source>
        <dbReference type="SAM" id="MobiDB-lite"/>
    </source>
</evidence>
<feature type="signal peptide" evidence="2">
    <location>
        <begin position="1"/>
        <end position="25"/>
    </location>
</feature>
<gene>
    <name evidence="3" type="primary">Dgri\GH10732</name>
    <name evidence="3" type="ORF">Dgri_GH10732</name>
</gene>
<evidence type="ECO:0000313" key="4">
    <source>
        <dbReference type="Proteomes" id="UP000001070"/>
    </source>
</evidence>
<dbReference type="EMBL" id="CH916368">
    <property type="protein sequence ID" value="EDW03006.1"/>
    <property type="molecule type" value="Genomic_DNA"/>
</dbReference>
<dbReference type="eggNOG" id="ENOG502TB5H">
    <property type="taxonomic scope" value="Eukaryota"/>
</dbReference>
<accession>B4JBS1</accession>
<dbReference type="HOGENOM" id="CLU_2173642_0_0_1"/>